<reference evidence="1" key="1">
    <citation type="submission" date="2021-06" db="EMBL/GenBank/DDBJ databases">
        <authorList>
            <person name="Kallberg Y."/>
            <person name="Tangrot J."/>
            <person name="Rosling A."/>
        </authorList>
    </citation>
    <scope>NUCLEOTIDE SEQUENCE</scope>
    <source>
        <strain evidence="1">28 12/20/2015</strain>
    </source>
</reference>
<dbReference type="EMBL" id="CAJVPW010007693">
    <property type="protein sequence ID" value="CAG8584132.1"/>
    <property type="molecule type" value="Genomic_DNA"/>
</dbReference>
<protein>
    <submittedName>
        <fullName evidence="1">14679_t:CDS:1</fullName>
    </submittedName>
</protein>
<evidence type="ECO:0000313" key="2">
    <source>
        <dbReference type="Proteomes" id="UP000789366"/>
    </source>
</evidence>
<comment type="caution">
    <text evidence="1">The sequence shown here is derived from an EMBL/GenBank/DDBJ whole genome shotgun (WGS) entry which is preliminary data.</text>
</comment>
<accession>A0ACA9MEC8</accession>
<proteinExistence type="predicted"/>
<organism evidence="1 2">
    <name type="scientific">Cetraspora pellucida</name>
    <dbReference type="NCBI Taxonomy" id="1433469"/>
    <lineage>
        <taxon>Eukaryota</taxon>
        <taxon>Fungi</taxon>
        <taxon>Fungi incertae sedis</taxon>
        <taxon>Mucoromycota</taxon>
        <taxon>Glomeromycotina</taxon>
        <taxon>Glomeromycetes</taxon>
        <taxon>Diversisporales</taxon>
        <taxon>Gigasporaceae</taxon>
        <taxon>Cetraspora</taxon>
    </lineage>
</organism>
<feature type="non-terminal residue" evidence="1">
    <location>
        <position position="383"/>
    </location>
</feature>
<name>A0ACA9MEC8_9GLOM</name>
<sequence length="383" mass="43279">MAEKFGFAMFNERFVDHANKIIASWQNLKNSKDEYESKIKFELGEENKYWCATCSKEVEKETDRQRQERINKAVKDATRDLEGSAKKDKEKEITEQESKIIKDDLNSFTKAEQIKRYQFGDNQLLRERIRELGDQLYNNHVELGNVVGGSLLNMVNTLDAIKEEINAAEIRALKDEAYQVRKDLQQATLDVKALEGQIDALRQKISSIGSGSSSGSSFSFPSAAGILSSTSTTVRNAIVGELEGQLTALAISSGLLSQQVEQLNNQLSEKEQEEERMRLEAEIKSNLIREQNEKINSQESQITNYQQLLKTAESNLKKAQELLNKKEQQLEQLEKEKNLIGEELSLANSKIQELESTLLAANSKIGGLEARIRELENQGDNSE</sequence>
<dbReference type="Proteomes" id="UP000789366">
    <property type="component" value="Unassembled WGS sequence"/>
</dbReference>
<keyword evidence="2" id="KW-1185">Reference proteome</keyword>
<evidence type="ECO:0000313" key="1">
    <source>
        <dbReference type="EMBL" id="CAG8584132.1"/>
    </source>
</evidence>
<gene>
    <name evidence="1" type="ORF">SPELUC_LOCUS6485</name>
</gene>